<dbReference type="STRING" id="1294263.JCM21531_789"/>
<organism evidence="1 2">
    <name type="scientific">Acetivibrio straminisolvens JCM 21531</name>
    <dbReference type="NCBI Taxonomy" id="1294263"/>
    <lineage>
        <taxon>Bacteria</taxon>
        <taxon>Bacillati</taxon>
        <taxon>Bacillota</taxon>
        <taxon>Clostridia</taxon>
        <taxon>Eubacteriales</taxon>
        <taxon>Oscillospiraceae</taxon>
        <taxon>Acetivibrio</taxon>
    </lineage>
</organism>
<comment type="caution">
    <text evidence="1">The sequence shown here is derived from an EMBL/GenBank/DDBJ whole genome shotgun (WGS) entry which is preliminary data.</text>
</comment>
<evidence type="ECO:0000313" key="1">
    <source>
        <dbReference type="EMBL" id="GAE87424.1"/>
    </source>
</evidence>
<name>W4V3Y1_9FIRM</name>
<accession>W4V3Y1</accession>
<dbReference type="Proteomes" id="UP000019109">
    <property type="component" value="Unassembled WGS sequence"/>
</dbReference>
<keyword evidence="2" id="KW-1185">Reference proteome</keyword>
<reference evidence="1" key="1">
    <citation type="journal article" date="2014" name="Genome Announc.">
        <title>Draft Genome Sequence of Clostridium straminisolvens Strain JCM 21531T, Isolated from a Cellulose-Degrading Bacterial Community.</title>
        <authorList>
            <person name="Yuki M."/>
            <person name="Oshima K."/>
            <person name="Suda W."/>
            <person name="Sakamoto M."/>
            <person name="Kitamura K."/>
            <person name="Iida T."/>
            <person name="Hattori M."/>
            <person name="Ohkuma M."/>
        </authorList>
    </citation>
    <scope>NUCLEOTIDE SEQUENCE [LARGE SCALE GENOMIC DNA]</scope>
    <source>
        <strain evidence="1">JCM 21531</strain>
    </source>
</reference>
<proteinExistence type="predicted"/>
<protein>
    <submittedName>
        <fullName evidence="1">Uncharacterized protein</fullName>
    </submittedName>
</protein>
<dbReference type="EMBL" id="BAVR01000006">
    <property type="protein sequence ID" value="GAE87424.1"/>
    <property type="molecule type" value="Genomic_DNA"/>
</dbReference>
<gene>
    <name evidence="1" type="ORF">JCM21531_789</name>
</gene>
<sequence length="51" mass="6108">MALFLIWPLLFPKFILWIKITLCKYQDKISNKVNNINAAQMEYLLCLYSQI</sequence>
<evidence type="ECO:0000313" key="2">
    <source>
        <dbReference type="Proteomes" id="UP000019109"/>
    </source>
</evidence>
<dbReference type="AlphaFoldDB" id="W4V3Y1"/>